<feature type="transmembrane region" description="Helical" evidence="9">
    <location>
        <begin position="154"/>
        <end position="171"/>
    </location>
</feature>
<accession>A0A7V4CNW8</accession>
<dbReference type="AlphaFoldDB" id="A0A7V4CNW8"/>
<dbReference type="GO" id="GO:0005886">
    <property type="term" value="C:plasma membrane"/>
    <property type="evidence" value="ECO:0007669"/>
    <property type="project" value="UniProtKB-SubCell"/>
</dbReference>
<dbReference type="InterPro" id="IPR004485">
    <property type="entry name" value="Cobalamin_biosynth_CobD/CbiB"/>
</dbReference>
<evidence type="ECO:0000256" key="3">
    <source>
        <dbReference type="ARBA" id="ARBA00006263"/>
    </source>
</evidence>
<comment type="similarity">
    <text evidence="3 9">Belongs to the CobD/CbiB family.</text>
</comment>
<keyword evidence="4 9" id="KW-1003">Cell membrane</keyword>
<dbReference type="GO" id="GO:0015420">
    <property type="term" value="F:ABC-type vitamin B12 transporter activity"/>
    <property type="evidence" value="ECO:0007669"/>
    <property type="project" value="UniProtKB-UniRule"/>
</dbReference>
<reference evidence="10" key="1">
    <citation type="journal article" date="2020" name="mSystems">
        <title>Genome- and Community-Level Interaction Insights into Carbon Utilization and Element Cycling Functions of Hydrothermarchaeota in Hydrothermal Sediment.</title>
        <authorList>
            <person name="Zhou Z."/>
            <person name="Liu Y."/>
            <person name="Xu W."/>
            <person name="Pan J."/>
            <person name="Luo Z.H."/>
            <person name="Li M."/>
        </authorList>
    </citation>
    <scope>NUCLEOTIDE SEQUENCE [LARGE SCALE GENOMIC DNA]</scope>
    <source>
        <strain evidence="10">SpSt-640</strain>
    </source>
</reference>
<evidence type="ECO:0000256" key="5">
    <source>
        <dbReference type="ARBA" id="ARBA00022573"/>
    </source>
</evidence>
<keyword evidence="8 9" id="KW-0472">Membrane</keyword>
<gene>
    <name evidence="9 10" type="primary">cobD</name>
    <name evidence="10" type="ORF">ENU12_07565</name>
</gene>
<feature type="transmembrane region" description="Helical" evidence="9">
    <location>
        <begin position="78"/>
        <end position="100"/>
    </location>
</feature>
<feature type="transmembrane region" description="Helical" evidence="9">
    <location>
        <begin position="272"/>
        <end position="290"/>
    </location>
</feature>
<comment type="subcellular location">
    <subcellularLocation>
        <location evidence="1 9">Cell membrane</location>
        <topology evidence="1 9">Multi-pass membrane protein</topology>
    </subcellularLocation>
</comment>
<feature type="transmembrane region" description="Helical" evidence="9">
    <location>
        <begin position="49"/>
        <end position="71"/>
    </location>
</feature>
<dbReference type="NCBIfam" id="TIGR00380">
    <property type="entry name" value="cobal_cbiB"/>
    <property type="match status" value="1"/>
</dbReference>
<feature type="transmembrane region" description="Helical" evidence="9">
    <location>
        <begin position="233"/>
        <end position="252"/>
    </location>
</feature>
<proteinExistence type="inferred from homology"/>
<comment type="caution">
    <text evidence="10">The sequence shown here is derived from an EMBL/GenBank/DDBJ whole genome shotgun (WGS) entry which is preliminary data.</text>
</comment>
<keyword evidence="6 9" id="KW-0812">Transmembrane</keyword>
<dbReference type="GO" id="GO:0009236">
    <property type="term" value="P:cobalamin biosynthetic process"/>
    <property type="evidence" value="ECO:0007669"/>
    <property type="project" value="UniProtKB-UniRule"/>
</dbReference>
<evidence type="ECO:0000256" key="9">
    <source>
        <dbReference type="HAMAP-Rule" id="MF_00024"/>
    </source>
</evidence>
<dbReference type="EMBL" id="DTBH01000153">
    <property type="protein sequence ID" value="HGQ77740.1"/>
    <property type="molecule type" value="Genomic_DNA"/>
</dbReference>
<comment type="pathway">
    <text evidence="2 9">Cofactor biosynthesis; adenosylcobalamin biosynthesis.</text>
</comment>
<name>A0A7V4CNW8_FERPE</name>
<comment type="function">
    <text evidence="9">Converts cobyric acid to cobinamide by the addition of aminopropanol on the F carboxylic group.</text>
</comment>
<evidence type="ECO:0000256" key="7">
    <source>
        <dbReference type="ARBA" id="ARBA00022989"/>
    </source>
</evidence>
<keyword evidence="7 9" id="KW-1133">Transmembrane helix</keyword>
<evidence type="ECO:0000256" key="6">
    <source>
        <dbReference type="ARBA" id="ARBA00022692"/>
    </source>
</evidence>
<evidence type="ECO:0000313" key="10">
    <source>
        <dbReference type="EMBL" id="HGQ77740.1"/>
    </source>
</evidence>
<protein>
    <recommendedName>
        <fullName evidence="9">Cobalamin biosynthesis protein CobD</fullName>
    </recommendedName>
</protein>
<evidence type="ECO:0000256" key="4">
    <source>
        <dbReference type="ARBA" id="ARBA00022475"/>
    </source>
</evidence>
<organism evidence="10">
    <name type="scientific">Fervidobacterium pennivorans</name>
    <dbReference type="NCBI Taxonomy" id="93466"/>
    <lineage>
        <taxon>Bacteria</taxon>
        <taxon>Thermotogati</taxon>
        <taxon>Thermotogota</taxon>
        <taxon>Thermotogae</taxon>
        <taxon>Thermotogales</taxon>
        <taxon>Fervidobacteriaceae</taxon>
        <taxon>Fervidobacterium</taxon>
    </lineage>
</organism>
<keyword evidence="5 9" id="KW-0169">Cobalamin biosynthesis</keyword>
<dbReference type="HAMAP" id="MF_00024">
    <property type="entry name" value="CobD_CbiB"/>
    <property type="match status" value="1"/>
</dbReference>
<evidence type="ECO:0000256" key="1">
    <source>
        <dbReference type="ARBA" id="ARBA00004651"/>
    </source>
</evidence>
<dbReference type="GO" id="GO:0048472">
    <property type="term" value="F:threonine-phosphate decarboxylase activity"/>
    <property type="evidence" value="ECO:0007669"/>
    <property type="project" value="InterPro"/>
</dbReference>
<evidence type="ECO:0000256" key="2">
    <source>
        <dbReference type="ARBA" id="ARBA00004953"/>
    </source>
</evidence>
<dbReference type="UniPathway" id="UPA00148"/>
<dbReference type="PANTHER" id="PTHR34308">
    <property type="entry name" value="COBALAMIN BIOSYNTHESIS PROTEIN CBIB"/>
    <property type="match status" value="1"/>
</dbReference>
<sequence>MTEKVLILIIALALDVVFGEYPAKLHPVVYMGFLGRFFDKLYSSKKNNAIAFFLGMFSLIAEICFWIFIVFGMSSIKIYWLSLILKVYLLKASFSIKALYIHVKNCTVDDEDELRKRVRLIVSRDVSKLDKPHLYSAAIESLSENISDSITGPLFYYTLFGLYGAIVYRVVNTYDALFGYRTNRYEWFGKFPARVDDLLNIVPSRLTALIILLFNPKRGWEYLKRYGGIKINATYPMSAFAGVLGVSFEKIGYYKFHGRLPEKDDVKRGLDLYIKVIFILISVVIISCMVV</sequence>
<dbReference type="PANTHER" id="PTHR34308:SF1">
    <property type="entry name" value="COBALAMIN BIOSYNTHESIS PROTEIN CBIB"/>
    <property type="match status" value="1"/>
</dbReference>
<evidence type="ECO:0000256" key="8">
    <source>
        <dbReference type="ARBA" id="ARBA00023136"/>
    </source>
</evidence>
<dbReference type="Pfam" id="PF03186">
    <property type="entry name" value="CobD_Cbib"/>
    <property type="match status" value="1"/>
</dbReference>